<reference evidence="1 2" key="1">
    <citation type="submission" date="2015-09" db="EMBL/GenBank/DDBJ databases">
        <title>Genome of Desulfovibrio dechloracetivorans BerOc1, a mercury methylating strain isolated from highly hydrocarbons and metals contaminated coastal sediments.</title>
        <authorList>
            <person name="Goni Urriza M."/>
            <person name="Gassie C."/>
            <person name="Bouchez O."/>
            <person name="Klopp C."/>
            <person name="Ranchou-Peyruse A."/>
            <person name="Remy G."/>
        </authorList>
    </citation>
    <scope>NUCLEOTIDE SEQUENCE [LARGE SCALE GENOMIC DNA]</scope>
    <source>
        <strain evidence="1 2">BerOc1</strain>
    </source>
</reference>
<dbReference type="AlphaFoldDB" id="A0A1J5N3Q5"/>
<keyword evidence="2" id="KW-1185">Reference proteome</keyword>
<comment type="caution">
    <text evidence="1">The sequence shown here is derived from an EMBL/GenBank/DDBJ whole genome shotgun (WGS) entry which is preliminary data.</text>
</comment>
<dbReference type="RefSeq" id="WP_071544969.1">
    <property type="nucleotide sequence ID" value="NZ_LKAQ01000004.1"/>
</dbReference>
<organism evidence="1 2">
    <name type="scientific">Pseudodesulfovibrio hydrargyri</name>
    <dbReference type="NCBI Taxonomy" id="2125990"/>
    <lineage>
        <taxon>Bacteria</taxon>
        <taxon>Pseudomonadati</taxon>
        <taxon>Thermodesulfobacteriota</taxon>
        <taxon>Desulfovibrionia</taxon>
        <taxon>Desulfovibrionales</taxon>
        <taxon>Desulfovibrionaceae</taxon>
    </lineage>
</organism>
<sequence length="198" mass="22840">MARSDIIKAVLTGAEKANRTFSEWSGGAWLCDYGVEGFMVSEICRSIRKVHTTGYLTMEEPFNQMMECTGKLSRGRKPEIMGGSKRVDIALWNSREYVTHVIEVKRQWNQESPRDLERLVELQRKLTTVQCGLFVLLVTAWGGRKALDEKVEQTRDAMWENLPTDKYRFHYGRDYGSPHHEGDWRATSLCVEVYGRQG</sequence>
<dbReference type="EMBL" id="LKAQ01000004">
    <property type="protein sequence ID" value="OIQ49456.1"/>
    <property type="molecule type" value="Genomic_DNA"/>
</dbReference>
<dbReference type="Proteomes" id="UP000181901">
    <property type="component" value="Unassembled WGS sequence"/>
</dbReference>
<accession>A0A1J5N3Q5</accession>
<name>A0A1J5N3Q5_9BACT</name>
<proteinExistence type="predicted"/>
<protein>
    <submittedName>
        <fullName evidence="1">Uncharacterized protein</fullName>
    </submittedName>
</protein>
<evidence type="ECO:0000313" key="1">
    <source>
        <dbReference type="EMBL" id="OIQ49456.1"/>
    </source>
</evidence>
<gene>
    <name evidence="1" type="ORF">BerOc1_01381</name>
</gene>
<evidence type="ECO:0000313" key="2">
    <source>
        <dbReference type="Proteomes" id="UP000181901"/>
    </source>
</evidence>